<feature type="domain" description="Minor fimbrium subunit Mfa1 C-terminal" evidence="1">
    <location>
        <begin position="423"/>
        <end position="503"/>
    </location>
</feature>
<comment type="caution">
    <text evidence="2">The sequence shown here is derived from an EMBL/GenBank/DDBJ whole genome shotgun (WGS) entry which is preliminary data.</text>
</comment>
<gene>
    <name evidence="2" type="ORF">EVA_17097</name>
</gene>
<dbReference type="AlphaFoldDB" id="J9FK44"/>
<protein>
    <recommendedName>
        <fullName evidence="1">Minor fimbrium subunit Mfa1 C-terminal domain-containing protein</fullName>
    </recommendedName>
</protein>
<dbReference type="Gene3D" id="2.60.40.3690">
    <property type="match status" value="1"/>
</dbReference>
<dbReference type="InterPro" id="IPR047786">
    <property type="entry name" value="Mfa1_fim"/>
</dbReference>
<sequence length="508" mass="57850">MLFSCSDTEQENLLAGKELSEVGDKAVLTLTLRMPEVGTASRAVAQPETENSRAEECKISDALVILGKMADGLNAPTMIDQKFYVNNFEYDGNQSQWTTSILCNPGYYRILVIANPGKLIRLEDITSSSWHTLANRILSFEDFNRLKTIWDDNYFLMTNAYQGTTEDFDVHLILGEHANKVIAVQRACARFDYQVKQADNIYPLPCVVDGRPATLNIQLQEVALMNVSKSFNLFKQIVADNRLGTIPDFYQTEKADNYVYDSDWDAKRIFALNLIEANHLNEYFFYPSEQGRNNIPTEQGQDIVPLVHLSYQPLPHEVTHTDVRLMYCSENTIPGIKAQVNKLSTGLVFKGYFGKPKEVDKIPDEFYSRIVGGKTLIYTSLESLKKALQDEGIPLPKTMTENHLANLHISKFTPDKKTGKCSVWYTYWNRHRDNHDNQLMGIMEFAVVRNNLYKLSINSIKSLGLPQPPNMPENPWKPAGETPDEVIPQLDITVKVCDWLNRELNHHI</sequence>
<evidence type="ECO:0000259" key="1">
    <source>
        <dbReference type="Pfam" id="PF15495"/>
    </source>
</evidence>
<name>J9FK44_9ZZZZ</name>
<dbReference type="InterPro" id="IPR029140">
    <property type="entry name" value="Mfa1_C"/>
</dbReference>
<organism evidence="2">
    <name type="scientific">gut metagenome</name>
    <dbReference type="NCBI Taxonomy" id="749906"/>
    <lineage>
        <taxon>unclassified sequences</taxon>
        <taxon>metagenomes</taxon>
        <taxon>organismal metagenomes</taxon>
    </lineage>
</organism>
<dbReference type="Gene3D" id="2.60.40.2580">
    <property type="match status" value="1"/>
</dbReference>
<dbReference type="Pfam" id="PF15495">
    <property type="entry name" value="Fimbrillin_C"/>
    <property type="match status" value="1"/>
</dbReference>
<accession>J9FK44</accession>
<dbReference type="EMBL" id="AMCI01006168">
    <property type="protein sequence ID" value="EJW94798.1"/>
    <property type="molecule type" value="Genomic_DNA"/>
</dbReference>
<proteinExistence type="predicted"/>
<evidence type="ECO:0000313" key="2">
    <source>
        <dbReference type="EMBL" id="EJW94798.1"/>
    </source>
</evidence>
<reference evidence="2" key="1">
    <citation type="journal article" date="2012" name="PLoS ONE">
        <title>Gene sets for utilization of primary and secondary nutrition supplies in the distal gut of endangered iberian lynx.</title>
        <authorList>
            <person name="Alcaide M."/>
            <person name="Messina E."/>
            <person name="Richter M."/>
            <person name="Bargiela R."/>
            <person name="Peplies J."/>
            <person name="Huws S.A."/>
            <person name="Newbold C.J."/>
            <person name="Golyshin P.N."/>
            <person name="Simon M.A."/>
            <person name="Lopez G."/>
            <person name="Yakimov M.M."/>
            <person name="Ferrer M."/>
        </authorList>
    </citation>
    <scope>NUCLEOTIDE SEQUENCE</scope>
</reference>
<dbReference type="GO" id="GO:0009418">
    <property type="term" value="C:pilus shaft"/>
    <property type="evidence" value="ECO:0007669"/>
    <property type="project" value="InterPro"/>
</dbReference>
<dbReference type="NCBIfam" id="NF038041">
    <property type="entry name" value="fim_Mfa1_fam"/>
    <property type="match status" value="1"/>
</dbReference>